<evidence type="ECO:0000313" key="6">
    <source>
        <dbReference type="Proteomes" id="UP001151760"/>
    </source>
</evidence>
<dbReference type="PROSITE" id="PS50158">
    <property type="entry name" value="ZF_CCHC"/>
    <property type="match status" value="1"/>
</dbReference>
<dbReference type="SMART" id="SM00343">
    <property type="entry name" value="ZnF_C2HC"/>
    <property type="match status" value="1"/>
</dbReference>
<keyword evidence="1" id="KW-0863">Zinc-finger</keyword>
<evidence type="ECO:0000259" key="4">
    <source>
        <dbReference type="PROSITE" id="PS50158"/>
    </source>
</evidence>
<gene>
    <name evidence="5" type="ORF">Tco_0749297</name>
</gene>
<dbReference type="Gene3D" id="4.10.60.10">
    <property type="entry name" value="Zinc finger, CCHC-type"/>
    <property type="match status" value="1"/>
</dbReference>
<comment type="caution">
    <text evidence="5">The sequence shown here is derived from an EMBL/GenBank/DDBJ whole genome shotgun (WGS) entry which is preliminary data.</text>
</comment>
<name>A0ABQ4Z0J9_9ASTR</name>
<feature type="compositionally biased region" description="Polar residues" evidence="3">
    <location>
        <begin position="401"/>
        <end position="412"/>
    </location>
</feature>
<dbReference type="SUPFAM" id="SSF57756">
    <property type="entry name" value="Retrovirus zinc finger-like domains"/>
    <property type="match status" value="1"/>
</dbReference>
<feature type="coiled-coil region" evidence="2">
    <location>
        <begin position="758"/>
        <end position="785"/>
    </location>
</feature>
<keyword evidence="6" id="KW-1185">Reference proteome</keyword>
<protein>
    <submittedName>
        <fullName evidence="5">Ribonuclease H-like domain-containing protein</fullName>
    </submittedName>
</protein>
<keyword evidence="1" id="KW-0479">Metal-binding</keyword>
<reference evidence="5" key="2">
    <citation type="submission" date="2022-01" db="EMBL/GenBank/DDBJ databases">
        <authorList>
            <person name="Yamashiro T."/>
            <person name="Shiraishi A."/>
            <person name="Satake H."/>
            <person name="Nakayama K."/>
        </authorList>
    </citation>
    <scope>NUCLEOTIDE SEQUENCE</scope>
</reference>
<feature type="domain" description="CCHC-type" evidence="4">
    <location>
        <begin position="157"/>
        <end position="172"/>
    </location>
</feature>
<dbReference type="Proteomes" id="UP001151760">
    <property type="component" value="Unassembled WGS sequence"/>
</dbReference>
<feature type="compositionally biased region" description="Basic and acidic residues" evidence="3">
    <location>
        <begin position="381"/>
        <end position="400"/>
    </location>
</feature>
<feature type="region of interest" description="Disordered" evidence="3">
    <location>
        <begin position="914"/>
        <end position="974"/>
    </location>
</feature>
<evidence type="ECO:0000256" key="1">
    <source>
        <dbReference type="PROSITE-ProRule" id="PRU00047"/>
    </source>
</evidence>
<dbReference type="InterPro" id="IPR036875">
    <property type="entry name" value="Znf_CCHC_sf"/>
</dbReference>
<accession>A0ABQ4Z0J9</accession>
<feature type="compositionally biased region" description="Polar residues" evidence="3">
    <location>
        <begin position="617"/>
        <end position="632"/>
    </location>
</feature>
<keyword evidence="1" id="KW-0862">Zinc</keyword>
<feature type="region of interest" description="Disordered" evidence="3">
    <location>
        <begin position="560"/>
        <end position="632"/>
    </location>
</feature>
<feature type="compositionally biased region" description="Polar residues" evidence="3">
    <location>
        <begin position="560"/>
        <end position="581"/>
    </location>
</feature>
<reference evidence="5" key="1">
    <citation type="journal article" date="2022" name="Int. J. Mol. Sci.">
        <title>Draft Genome of Tanacetum Coccineum: Genomic Comparison of Closely Related Tanacetum-Family Plants.</title>
        <authorList>
            <person name="Yamashiro T."/>
            <person name="Shiraishi A."/>
            <person name="Nakayama K."/>
            <person name="Satake H."/>
        </authorList>
    </citation>
    <scope>NUCLEOTIDE SEQUENCE</scope>
</reference>
<evidence type="ECO:0000256" key="2">
    <source>
        <dbReference type="SAM" id="Coils"/>
    </source>
</evidence>
<sequence length="989" mass="110968">MLGNSPVFIGQAGGAGSLPSEWSMHVVVWRNKSDLESISFDDLYNNFKIVKQEVKRSVISSSNSSSQNVAFVSTSSSTNDINTSNVYVSTASSSLSIASSTDNTARLSDATIYAFLANQPNGSQVVHEDLEQIHEDDLEEMDLKCDTAGYDKTKVECFNCHKMRHFARECKNPRSQENRSRNQDSSMRIVNVEESSSKAILTINAVGFDWSFMIEEEIPTNFALMAFSDSELNKSKSNLAKYKRGLASVEEQLVFYKKNEERLKKEKESNQIKINNFENASESLDKLIGCQISDNHRKGVGYNAVAPPPTGLFTPSTIDFSNSGLEEFKQPEFEGYRVKVNKNVSENSSHENMRNTGAPIIEDWVSDCDEDECEEMISDNVQHKSEPKPEQAKQPRKINENPRNSRTNWNENKTQKLGVGFQCTKKACFVNFAPTAVLTKSGLVPISTARQSSSRAATSVSTVRPIKTTAPKSFVESRLGLKVLVVYYTTNGHQSTMSNRQERIGYSRANDNCVKHLGKSKEVETLRYLSLVVPLKKVGDEAVHKELGDRMEMAVTTASSFNTEQDSDAQTRTKFSVKSQHTPTASSSSTSQPTTSQPTSSQATSSQAPSFYEPTTEPITATSSPHPQETQIHKNMSMPNVHLLGGLTPGSVEGSMQLKELMNLCTKLVARVKWLEDKLKSTNKRKKAKMVISDEEEVLVSDDPFKQGRMEEAEDADVEKDAAKILTETSKERVKTYNRRRSTDSLQVSTAAGLFSTAEDIQDTNEELAKKVQEEEQTKNMANYKMKYFKGMSYDQIRPIFEEEYRKVQTLFKKDSKVTFSSRKITEEPKELSEEDLKKMLEIVPVEEVGNITEAYQGFEDMLKEFDREDLDTLWSLVKEKFRSAEPTEDMEQALWVELKRLYEPDKEDALWNEVPNESLPDSSSAQPSEVPFEQHPSPSPRPSPRPLPTPIVTGENLGDHSSNDTSHSGNEDDMTLQNVYDLCISLCQ</sequence>
<dbReference type="InterPro" id="IPR001878">
    <property type="entry name" value="Znf_CCHC"/>
</dbReference>
<evidence type="ECO:0000313" key="5">
    <source>
        <dbReference type="EMBL" id="GJS82756.1"/>
    </source>
</evidence>
<feature type="coiled-coil region" evidence="2">
    <location>
        <begin position="232"/>
        <end position="280"/>
    </location>
</feature>
<feature type="compositionally biased region" description="Low complexity" evidence="3">
    <location>
        <begin position="582"/>
        <end position="610"/>
    </location>
</feature>
<organism evidence="5 6">
    <name type="scientific">Tanacetum coccineum</name>
    <dbReference type="NCBI Taxonomy" id="301880"/>
    <lineage>
        <taxon>Eukaryota</taxon>
        <taxon>Viridiplantae</taxon>
        <taxon>Streptophyta</taxon>
        <taxon>Embryophyta</taxon>
        <taxon>Tracheophyta</taxon>
        <taxon>Spermatophyta</taxon>
        <taxon>Magnoliopsida</taxon>
        <taxon>eudicotyledons</taxon>
        <taxon>Gunneridae</taxon>
        <taxon>Pentapetalae</taxon>
        <taxon>asterids</taxon>
        <taxon>campanulids</taxon>
        <taxon>Asterales</taxon>
        <taxon>Asteraceae</taxon>
        <taxon>Asteroideae</taxon>
        <taxon>Anthemideae</taxon>
        <taxon>Anthemidinae</taxon>
        <taxon>Tanacetum</taxon>
    </lineage>
</organism>
<feature type="compositionally biased region" description="Pro residues" evidence="3">
    <location>
        <begin position="938"/>
        <end position="950"/>
    </location>
</feature>
<dbReference type="EMBL" id="BQNB010010849">
    <property type="protein sequence ID" value="GJS82756.1"/>
    <property type="molecule type" value="Genomic_DNA"/>
</dbReference>
<proteinExistence type="predicted"/>
<keyword evidence="2" id="KW-0175">Coiled coil</keyword>
<evidence type="ECO:0000256" key="3">
    <source>
        <dbReference type="SAM" id="MobiDB-lite"/>
    </source>
</evidence>
<feature type="region of interest" description="Disordered" evidence="3">
    <location>
        <begin position="378"/>
        <end position="413"/>
    </location>
</feature>